<evidence type="ECO:0000256" key="1">
    <source>
        <dbReference type="SAM" id="MobiDB-lite"/>
    </source>
</evidence>
<sequence>MAPPAIIPTNNVNIPTEAPASTCTDSNVNNPTSPAISGNNDLSVLMTSLQELRKLMKESRQLIEALQAMKYANNTADKLELVMNACANSDFLGDPYPPRSNPKMPKIVSWNANGIKTKIYEFAIETDAFTNEL</sequence>
<comment type="caution">
    <text evidence="2">The sequence shown here is derived from an EMBL/GenBank/DDBJ whole genome shotgun (WGS) entry which is preliminary data.</text>
</comment>
<organism evidence="2 3">
    <name type="scientific">Araneus ventricosus</name>
    <name type="common">Orbweaver spider</name>
    <name type="synonym">Epeira ventricosa</name>
    <dbReference type="NCBI Taxonomy" id="182803"/>
    <lineage>
        <taxon>Eukaryota</taxon>
        <taxon>Metazoa</taxon>
        <taxon>Ecdysozoa</taxon>
        <taxon>Arthropoda</taxon>
        <taxon>Chelicerata</taxon>
        <taxon>Arachnida</taxon>
        <taxon>Araneae</taxon>
        <taxon>Araneomorphae</taxon>
        <taxon>Entelegynae</taxon>
        <taxon>Araneoidea</taxon>
        <taxon>Araneidae</taxon>
        <taxon>Araneus</taxon>
    </lineage>
</organism>
<accession>A0A4Y2GZI3</accession>
<reference evidence="2 3" key="1">
    <citation type="journal article" date="2019" name="Sci. Rep.">
        <title>Orb-weaving spider Araneus ventricosus genome elucidates the spidroin gene catalogue.</title>
        <authorList>
            <person name="Kono N."/>
            <person name="Nakamura H."/>
            <person name="Ohtoshi R."/>
            <person name="Moran D.A.P."/>
            <person name="Shinohara A."/>
            <person name="Yoshida Y."/>
            <person name="Fujiwara M."/>
            <person name="Mori M."/>
            <person name="Tomita M."/>
            <person name="Arakawa K."/>
        </authorList>
    </citation>
    <scope>NUCLEOTIDE SEQUENCE [LARGE SCALE GENOMIC DNA]</scope>
</reference>
<evidence type="ECO:0000313" key="3">
    <source>
        <dbReference type="Proteomes" id="UP000499080"/>
    </source>
</evidence>
<feature type="region of interest" description="Disordered" evidence="1">
    <location>
        <begin position="1"/>
        <end position="35"/>
    </location>
</feature>
<dbReference type="EMBL" id="BGPR01001639">
    <property type="protein sequence ID" value="GBM58567.1"/>
    <property type="molecule type" value="Genomic_DNA"/>
</dbReference>
<name>A0A4Y2GZI3_ARAVE</name>
<protein>
    <submittedName>
        <fullName evidence="2">Uncharacterized protein</fullName>
    </submittedName>
</protein>
<proteinExistence type="predicted"/>
<dbReference type="Proteomes" id="UP000499080">
    <property type="component" value="Unassembled WGS sequence"/>
</dbReference>
<dbReference type="AlphaFoldDB" id="A0A4Y2GZI3"/>
<gene>
    <name evidence="2" type="ORF">AVEN_255345_1</name>
</gene>
<evidence type="ECO:0000313" key="2">
    <source>
        <dbReference type="EMBL" id="GBM58567.1"/>
    </source>
</evidence>
<feature type="compositionally biased region" description="Polar residues" evidence="1">
    <location>
        <begin position="8"/>
        <end position="35"/>
    </location>
</feature>
<keyword evidence="3" id="KW-1185">Reference proteome</keyword>